<accession>A0A1M7ZA33</accession>
<evidence type="ECO:0000313" key="2">
    <source>
        <dbReference type="Proteomes" id="UP000184609"/>
    </source>
</evidence>
<keyword evidence="2" id="KW-1185">Reference proteome</keyword>
<gene>
    <name evidence="1" type="ORF">SAMN04488108_1565</name>
</gene>
<reference evidence="2" key="1">
    <citation type="submission" date="2016-12" db="EMBL/GenBank/DDBJ databases">
        <authorList>
            <person name="Varghese N."/>
            <person name="Submissions S."/>
        </authorList>
    </citation>
    <scope>NUCLEOTIDE SEQUENCE [LARGE SCALE GENOMIC DNA]</scope>
    <source>
        <strain evidence="2">DSM 25035</strain>
    </source>
</reference>
<organism evidence="1 2">
    <name type="scientific">Algoriphagus zhangzhouensis</name>
    <dbReference type="NCBI Taxonomy" id="1073327"/>
    <lineage>
        <taxon>Bacteria</taxon>
        <taxon>Pseudomonadati</taxon>
        <taxon>Bacteroidota</taxon>
        <taxon>Cytophagia</taxon>
        <taxon>Cytophagales</taxon>
        <taxon>Cyclobacteriaceae</taxon>
        <taxon>Algoriphagus</taxon>
    </lineage>
</organism>
<dbReference type="Proteomes" id="UP000184609">
    <property type="component" value="Unassembled WGS sequence"/>
</dbReference>
<dbReference type="OrthoDB" id="960751at2"/>
<protein>
    <submittedName>
        <fullName evidence="1">Uncharacterized protein</fullName>
    </submittedName>
</protein>
<name>A0A1M7ZA33_9BACT</name>
<dbReference type="STRING" id="1073327.SAMN04488108_1565"/>
<dbReference type="EMBL" id="FRXN01000002">
    <property type="protein sequence ID" value="SHO61775.1"/>
    <property type="molecule type" value="Genomic_DNA"/>
</dbReference>
<dbReference type="AlphaFoldDB" id="A0A1M7ZA33"/>
<proteinExistence type="predicted"/>
<evidence type="ECO:0000313" key="1">
    <source>
        <dbReference type="EMBL" id="SHO61775.1"/>
    </source>
</evidence>
<sequence length="327" mass="36302">MKYFFLIVILLVPVFGFSQGGLPESFFNGKSIVLVSADPGARPVMDWKAVADSVHMALVDAGADPVAYYELEQVALSEEVQASYARAFSQRLIKNIIFVTRQRNGGSIHVGEFSGDGKLINSTSLYGIQGTTIEDAADQFATIGEGRASQNLLVIDVAEFPGNVVNEAAQEASANRFLPRNPLNLEMFKLGVPIEGSSAQTGMISYFRYDLYGKSAEAIIAEQQAQKSQIENILNGNYPNEVAWLTEARSDEELIKDKVQFLLVKVEGREADLKRSMGVESDPSENQTVVKYYIRLIVRDELYIGPEWDADPDWRISLRNFITNLKK</sequence>
<dbReference type="RefSeq" id="WP_073571224.1">
    <property type="nucleotide sequence ID" value="NZ_FRXN01000002.1"/>
</dbReference>